<sequence>MATATLMNCTASPAGLYQKVKYETLRVVAPWFGGIRGPLVRPAVDAFVGRTLRRTKPDVLAWITAQVRKVDVLSVRWAVVSVDVELGGAVVLQ</sequence>
<evidence type="ECO:0000313" key="1">
    <source>
        <dbReference type="EMBL" id="MFD1048647.1"/>
    </source>
</evidence>
<organism evidence="1 2">
    <name type="scientific">Kibdelosporangium lantanae</name>
    <dbReference type="NCBI Taxonomy" id="1497396"/>
    <lineage>
        <taxon>Bacteria</taxon>
        <taxon>Bacillati</taxon>
        <taxon>Actinomycetota</taxon>
        <taxon>Actinomycetes</taxon>
        <taxon>Pseudonocardiales</taxon>
        <taxon>Pseudonocardiaceae</taxon>
        <taxon>Kibdelosporangium</taxon>
    </lineage>
</organism>
<protein>
    <submittedName>
        <fullName evidence="1">Uncharacterized protein</fullName>
    </submittedName>
</protein>
<gene>
    <name evidence="1" type="ORF">ACFQ1S_25505</name>
</gene>
<proteinExistence type="predicted"/>
<name>A0ABW3MDK4_9PSEU</name>
<dbReference type="Proteomes" id="UP001597045">
    <property type="component" value="Unassembled WGS sequence"/>
</dbReference>
<evidence type="ECO:0000313" key="2">
    <source>
        <dbReference type="Proteomes" id="UP001597045"/>
    </source>
</evidence>
<comment type="caution">
    <text evidence="1">The sequence shown here is derived from an EMBL/GenBank/DDBJ whole genome shotgun (WGS) entry which is preliminary data.</text>
</comment>
<feature type="non-terminal residue" evidence="1">
    <location>
        <position position="93"/>
    </location>
</feature>
<accession>A0ABW3MDK4</accession>
<keyword evidence="2" id="KW-1185">Reference proteome</keyword>
<reference evidence="2" key="1">
    <citation type="journal article" date="2019" name="Int. J. Syst. Evol. Microbiol.">
        <title>The Global Catalogue of Microorganisms (GCM) 10K type strain sequencing project: providing services to taxonomists for standard genome sequencing and annotation.</title>
        <authorList>
            <consortium name="The Broad Institute Genomics Platform"/>
            <consortium name="The Broad Institute Genome Sequencing Center for Infectious Disease"/>
            <person name="Wu L."/>
            <person name="Ma J."/>
        </authorList>
    </citation>
    <scope>NUCLEOTIDE SEQUENCE [LARGE SCALE GENOMIC DNA]</scope>
    <source>
        <strain evidence="2">JCM 31486</strain>
    </source>
</reference>
<dbReference type="EMBL" id="JBHTIS010001716">
    <property type="protein sequence ID" value="MFD1048647.1"/>
    <property type="molecule type" value="Genomic_DNA"/>
</dbReference>